<dbReference type="InterPro" id="IPR013766">
    <property type="entry name" value="Thioredoxin_domain"/>
</dbReference>
<dbReference type="Gene3D" id="3.40.30.10">
    <property type="entry name" value="Glutaredoxin"/>
    <property type="match status" value="1"/>
</dbReference>
<keyword evidence="3" id="KW-1185">Reference proteome</keyword>
<accession>A0ABS3YZE6</accession>
<dbReference type="PROSITE" id="PS51257">
    <property type="entry name" value="PROKAR_LIPOPROTEIN"/>
    <property type="match status" value="1"/>
</dbReference>
<evidence type="ECO:0000313" key="2">
    <source>
        <dbReference type="EMBL" id="MBO9203280.1"/>
    </source>
</evidence>
<evidence type="ECO:0000259" key="1">
    <source>
        <dbReference type="PROSITE" id="PS51352"/>
    </source>
</evidence>
<dbReference type="CDD" id="cd02947">
    <property type="entry name" value="TRX_family"/>
    <property type="match status" value="1"/>
</dbReference>
<evidence type="ECO:0000313" key="3">
    <source>
        <dbReference type="Proteomes" id="UP000677244"/>
    </source>
</evidence>
<feature type="domain" description="Thioredoxin" evidence="1">
    <location>
        <begin position="26"/>
        <end position="162"/>
    </location>
</feature>
<dbReference type="InterPro" id="IPR036249">
    <property type="entry name" value="Thioredoxin-like_sf"/>
</dbReference>
<sequence length="162" mass="18546">MMKGICSIIFLALLMGCHGMTPEKTRHQGKLLPAFKLLLSDSLSYNTGNIQEGKPSVLFYFRPNCPYSKAQMAEIIDNIDRVKDIQFYIFTSMPFADMIQFSKQYNLNKYKNITVGVDESNYFPHYFEVPGVPTIAIYSKEKKLNALFVGQTPLEQIKRLAK</sequence>
<protein>
    <submittedName>
        <fullName evidence="2">Thioredoxin family protein</fullName>
    </submittedName>
</protein>
<dbReference type="InterPro" id="IPR012336">
    <property type="entry name" value="Thioredoxin-like_fold"/>
</dbReference>
<name>A0ABS3YZE6_9BACT</name>
<dbReference type="EMBL" id="JAGHKO010000006">
    <property type="protein sequence ID" value="MBO9203280.1"/>
    <property type="molecule type" value="Genomic_DNA"/>
</dbReference>
<dbReference type="RefSeq" id="WP_209141336.1">
    <property type="nucleotide sequence ID" value="NZ_JAGHKO010000006.1"/>
</dbReference>
<dbReference type="Proteomes" id="UP000677244">
    <property type="component" value="Unassembled WGS sequence"/>
</dbReference>
<organism evidence="2 3">
    <name type="scientific">Niastella soli</name>
    <dbReference type="NCBI Taxonomy" id="2821487"/>
    <lineage>
        <taxon>Bacteria</taxon>
        <taxon>Pseudomonadati</taxon>
        <taxon>Bacteroidota</taxon>
        <taxon>Chitinophagia</taxon>
        <taxon>Chitinophagales</taxon>
        <taxon>Chitinophagaceae</taxon>
        <taxon>Niastella</taxon>
    </lineage>
</organism>
<proteinExistence type="predicted"/>
<dbReference type="Pfam" id="PF13098">
    <property type="entry name" value="Thioredoxin_2"/>
    <property type="match status" value="1"/>
</dbReference>
<dbReference type="SUPFAM" id="SSF52833">
    <property type="entry name" value="Thioredoxin-like"/>
    <property type="match status" value="1"/>
</dbReference>
<comment type="caution">
    <text evidence="2">The sequence shown here is derived from an EMBL/GenBank/DDBJ whole genome shotgun (WGS) entry which is preliminary data.</text>
</comment>
<dbReference type="PROSITE" id="PS51352">
    <property type="entry name" value="THIOREDOXIN_2"/>
    <property type="match status" value="1"/>
</dbReference>
<gene>
    <name evidence="2" type="ORF">J7I42_23520</name>
</gene>
<reference evidence="2 3" key="1">
    <citation type="submission" date="2021-03" db="EMBL/GenBank/DDBJ databases">
        <title>Assistant Professor.</title>
        <authorList>
            <person name="Huq M.A."/>
        </authorList>
    </citation>
    <scope>NUCLEOTIDE SEQUENCE [LARGE SCALE GENOMIC DNA]</scope>
    <source>
        <strain evidence="2 3">MAH-29</strain>
    </source>
</reference>